<dbReference type="SUPFAM" id="SSF53448">
    <property type="entry name" value="Nucleotide-diphospho-sugar transferases"/>
    <property type="match status" value="1"/>
</dbReference>
<dbReference type="AlphaFoldDB" id="A0A8J8SKK6"/>
<sequence>MSLPTVASLWIGGNISYLEQVCLRSFVDHGHRTLLYTYGDVANAPPGVEVLDAEAIYPSSQMVLHKESGSPALVSDVFRYKLLEMLNVIWIDADVLCMRPWTFDSQFVFGWERTNDLICGAVLGLPRFSRTLKQLLNFCRDEYPIPPWADEEERARLVEAAEAGTPVHVSELKWGVWGPAALTHFLKETGEAEHTLPQEAFYPILFKDRRDLLTPGTLTQDDFSEGCYGVHLWNRRVSRRIVTAERGFPHPDSFIGQALVRHNIDPRLAPLPDRPPPGSPTRAELGKTPNLKRAALYGDLIHNPVNVPADAAKIPAPVAPAPAPRPVIVPPAVKDDAPRSGSLRQREVYQEAIDSLEERTATKLGALAPPDAPMGNERIAVLTSMKNEGPFILEWIAYHRAIGVTDFLVYTNDCADNTNDILNRLQEMGILTRLDNPWDPSGDQKPQHVALKDALNQPVIRDADWVLTIDVDEFLNIHVGDGTFKDLLKAANYPNVMSFTWKFFGNGGVRNYDPDRPVIEQFIRCAPEYIPKPRLGWGFKTMIHSSAPYTKIGVHRPLNIRSESEVDKVRWVNGSGRAMPEMLLTNNTWRSTKRSVGYQLATLNHYVLRSAESFLVKRDRGRVNHTDQDQGMDYWVRRNYNTEEDDRMVDRLPMLHAELDRLLADETLSRLHAEAVAWHRQKIATLRADPGYEALFHSITEVPYPDALYLSPTDEENETEEDDVGIAIPSPEANRMSEEEEEARVAELVAMRDHGILPPEPEPAAPVAAKAPEPIPQPAALHQHSKPLPLSAPPQPPASAEVEDARFSDARARVDRTEGAFLWGGPENALMFIPGSTRLVVTFDNISTVRDDVQREPWGMKFLHETLGCSVLGVMATITNWYRQDFVHDAFESLQKQGFFDRFDEVLFYGASMGGFGALTYARCVPGARVLAIAPQTTLDRDILPNETRWGWTRKLDWNGRFGDAAEAGALDKAADVVVISDPYFAPDVAQVTRLDGPAIRHLRMPFFGHQLPNAFVNMGIMKTLVTSILDGDLTDARFYKMLRARRDLDRFQHDILMEAEQRGHLTLAVKVCDYTLKKRNAGNIRRTRRRLLATLQEAV</sequence>
<dbReference type="InterPro" id="IPR029058">
    <property type="entry name" value="AB_hydrolase_fold"/>
</dbReference>
<accession>A0A8J8SKK6</accession>
<comment type="subcellular location">
    <subcellularLocation>
        <location evidence="1">Membrane</location>
        <topology evidence="1">Single-pass membrane protein</topology>
    </subcellularLocation>
</comment>
<dbReference type="EMBL" id="CP047289">
    <property type="protein sequence ID" value="QUS35473.1"/>
    <property type="molecule type" value="Genomic_DNA"/>
</dbReference>
<keyword evidence="3" id="KW-0472">Membrane</keyword>
<dbReference type="GO" id="GO:0016757">
    <property type="term" value="F:glycosyltransferase activity"/>
    <property type="evidence" value="ECO:0007669"/>
    <property type="project" value="TreeGrafter"/>
</dbReference>
<evidence type="ECO:0000313" key="6">
    <source>
        <dbReference type="Proteomes" id="UP000679284"/>
    </source>
</evidence>
<proteinExistence type="predicted"/>
<keyword evidence="3" id="KW-1133">Transmembrane helix</keyword>
<name>A0A8J8SKK6_9RHOB</name>
<dbReference type="PANTHER" id="PTHR21461">
    <property type="entry name" value="GLYCOSYLTRANSFERASE FAMILY 92 PROTEIN"/>
    <property type="match status" value="1"/>
</dbReference>
<evidence type="ECO:0000256" key="1">
    <source>
        <dbReference type="ARBA" id="ARBA00004167"/>
    </source>
</evidence>
<reference evidence="5" key="1">
    <citation type="submission" date="2020-01" db="EMBL/GenBank/DDBJ databases">
        <authorList>
            <person name="Yang Y."/>
            <person name="Kwon Y.M."/>
        </authorList>
    </citation>
    <scope>NUCLEOTIDE SEQUENCE</scope>
    <source>
        <strain evidence="5">PG104</strain>
    </source>
</reference>
<dbReference type="KEGG" id="fap:GR316_03825"/>
<organism evidence="5 6">
    <name type="scientific">Falsirhodobacter algicola</name>
    <dbReference type="NCBI Taxonomy" id="2692330"/>
    <lineage>
        <taxon>Bacteria</taxon>
        <taxon>Pseudomonadati</taxon>
        <taxon>Pseudomonadota</taxon>
        <taxon>Alphaproteobacteria</taxon>
        <taxon>Rhodobacterales</taxon>
        <taxon>Paracoccaceae</taxon>
        <taxon>Falsirhodobacter</taxon>
    </lineage>
</organism>
<dbReference type="SUPFAM" id="SSF53474">
    <property type="entry name" value="alpha/beta-Hydrolases"/>
    <property type="match status" value="1"/>
</dbReference>
<dbReference type="Proteomes" id="UP000679284">
    <property type="component" value="Chromosome"/>
</dbReference>
<dbReference type="InterPro" id="IPR029044">
    <property type="entry name" value="Nucleotide-diphossugar_trans"/>
</dbReference>
<dbReference type="RefSeq" id="WP_211784722.1">
    <property type="nucleotide sequence ID" value="NZ_CP047289.1"/>
</dbReference>
<evidence type="ECO:0000256" key="4">
    <source>
        <dbReference type="SAM" id="MobiDB-lite"/>
    </source>
</evidence>
<keyword evidence="2" id="KW-0812">Transmembrane</keyword>
<feature type="region of interest" description="Disordered" evidence="4">
    <location>
        <begin position="777"/>
        <end position="802"/>
    </location>
</feature>
<protein>
    <submittedName>
        <fullName evidence="5">Glycosyltransferase family 92 protein</fullName>
    </submittedName>
</protein>
<dbReference type="Pfam" id="PF13704">
    <property type="entry name" value="Glyco_tranf_2_4"/>
    <property type="match status" value="1"/>
</dbReference>
<evidence type="ECO:0000313" key="5">
    <source>
        <dbReference type="EMBL" id="QUS35473.1"/>
    </source>
</evidence>
<dbReference type="GO" id="GO:0016020">
    <property type="term" value="C:membrane"/>
    <property type="evidence" value="ECO:0007669"/>
    <property type="project" value="UniProtKB-SubCell"/>
</dbReference>
<dbReference type="GO" id="GO:0005737">
    <property type="term" value="C:cytoplasm"/>
    <property type="evidence" value="ECO:0007669"/>
    <property type="project" value="TreeGrafter"/>
</dbReference>
<gene>
    <name evidence="5" type="ORF">GR316_03825</name>
</gene>
<dbReference type="PANTHER" id="PTHR21461:SF69">
    <property type="entry name" value="GLYCOSYLTRANSFERASE FAMILY 92 PROTEIN"/>
    <property type="match status" value="1"/>
</dbReference>
<dbReference type="Gene3D" id="3.90.550.20">
    <property type="match status" value="1"/>
</dbReference>
<evidence type="ECO:0000256" key="2">
    <source>
        <dbReference type="ARBA" id="ARBA00022692"/>
    </source>
</evidence>
<keyword evidence="6" id="KW-1185">Reference proteome</keyword>
<evidence type="ECO:0000256" key="3">
    <source>
        <dbReference type="ARBA" id="ARBA00022989"/>
    </source>
</evidence>